<protein>
    <submittedName>
        <fullName evidence="4">Alpha/beta hydrolase fold-containing protein 20</fullName>
    </submittedName>
</protein>
<comment type="caution">
    <text evidence="4">The sequence shown here is derived from an EMBL/GenBank/DDBJ whole genome shotgun (WGS) entry which is preliminary data.</text>
</comment>
<dbReference type="PRINTS" id="PR00412">
    <property type="entry name" value="EPOXHYDRLASE"/>
</dbReference>
<name>A0A4U7B0F6_9PEZI</name>
<organism evidence="4 5">
    <name type="scientific">Elsinoe australis</name>
    <dbReference type="NCBI Taxonomy" id="40998"/>
    <lineage>
        <taxon>Eukaryota</taxon>
        <taxon>Fungi</taxon>
        <taxon>Dikarya</taxon>
        <taxon>Ascomycota</taxon>
        <taxon>Pezizomycotina</taxon>
        <taxon>Dothideomycetes</taxon>
        <taxon>Dothideomycetidae</taxon>
        <taxon>Myriangiales</taxon>
        <taxon>Elsinoaceae</taxon>
        <taxon>Elsinoe</taxon>
    </lineage>
</organism>
<accession>A0A4U7B0F6</accession>
<dbReference type="Gene3D" id="3.40.50.1820">
    <property type="entry name" value="alpha/beta hydrolase"/>
    <property type="match status" value="1"/>
</dbReference>
<dbReference type="EMBL" id="PTQR01000060">
    <property type="protein sequence ID" value="TKX22791.1"/>
    <property type="molecule type" value="Genomic_DNA"/>
</dbReference>
<dbReference type="InterPro" id="IPR000639">
    <property type="entry name" value="Epox_hydrolase-like"/>
</dbReference>
<evidence type="ECO:0000313" key="4">
    <source>
        <dbReference type="EMBL" id="TKX22791.1"/>
    </source>
</evidence>
<dbReference type="PANTHER" id="PTHR43329">
    <property type="entry name" value="EPOXIDE HYDROLASE"/>
    <property type="match status" value="1"/>
</dbReference>
<dbReference type="Pfam" id="PF00561">
    <property type="entry name" value="Abhydrolase_1"/>
    <property type="match status" value="1"/>
</dbReference>
<dbReference type="GO" id="GO:0016787">
    <property type="term" value="F:hydrolase activity"/>
    <property type="evidence" value="ECO:0007669"/>
    <property type="project" value="UniProtKB-KW"/>
</dbReference>
<evidence type="ECO:0000313" key="5">
    <source>
        <dbReference type="Proteomes" id="UP000308133"/>
    </source>
</evidence>
<dbReference type="SUPFAM" id="SSF53474">
    <property type="entry name" value="alpha/beta-Hydrolases"/>
    <property type="match status" value="1"/>
</dbReference>
<evidence type="ECO:0000256" key="2">
    <source>
        <dbReference type="ARBA" id="ARBA00038334"/>
    </source>
</evidence>
<reference evidence="4 5" key="1">
    <citation type="submission" date="2018-02" db="EMBL/GenBank/DDBJ databases">
        <title>Draft genome sequences of Elsinoe sp., causing black scab on jojoba.</title>
        <authorList>
            <person name="Stodart B."/>
            <person name="Jeffress S."/>
            <person name="Ash G."/>
            <person name="Arun Chinnappa K."/>
        </authorList>
    </citation>
    <scope>NUCLEOTIDE SEQUENCE [LARGE SCALE GENOMIC DNA]</scope>
    <source>
        <strain evidence="4 5">Hillstone_2</strain>
    </source>
</reference>
<dbReference type="AlphaFoldDB" id="A0A4U7B0F6"/>
<dbReference type="InterPro" id="IPR000073">
    <property type="entry name" value="AB_hydrolase_1"/>
</dbReference>
<comment type="similarity">
    <text evidence="2">Belongs to the AB hydrolase superfamily. Epoxide hydrolase family.</text>
</comment>
<keyword evidence="1 4" id="KW-0378">Hydrolase</keyword>
<dbReference type="InterPro" id="IPR029058">
    <property type="entry name" value="AB_hydrolase_fold"/>
</dbReference>
<dbReference type="PRINTS" id="PR00111">
    <property type="entry name" value="ABHYDROLASE"/>
</dbReference>
<gene>
    <name evidence="4" type="ORF">C1H76_4825</name>
</gene>
<evidence type="ECO:0000259" key="3">
    <source>
        <dbReference type="Pfam" id="PF00561"/>
    </source>
</evidence>
<feature type="domain" description="AB hydrolase-1" evidence="3">
    <location>
        <begin position="39"/>
        <end position="152"/>
    </location>
</feature>
<sequence length="337" mass="37485">MAPKKLTPSEAQAISHTAVLNGTKYRYLLGAPQGPPKGTIFLVHGWPDLAFGWRYQIPLLTSLGLRVVVPDMTGYGETDAPKVPPHDVGLYSFKKASDDLAALAKQLGCGRIILGGHDWGGMVVYRFAQWYPELVTHVFSVCTPYVAPSPKYFSSEDLANGPVPQFGYQVQLASGEVVEAAVQTRDDIEQFLNGVYGGKVPEGKVFMTPNKGVDLSLLGKVERSRLVEDEEMKYVVDQYSRNGIHGPLNWYRTRKVNFEDELKLQKGKLEHPVLFIIANKDNILTKELSAGMERSVPNMIRREVTAGHWALWQASQDVNDHIKEWLETVVFGGKSSL</sequence>
<evidence type="ECO:0000256" key="1">
    <source>
        <dbReference type="ARBA" id="ARBA00022801"/>
    </source>
</evidence>
<dbReference type="Proteomes" id="UP000308133">
    <property type="component" value="Unassembled WGS sequence"/>
</dbReference>
<proteinExistence type="inferred from homology"/>